<protein>
    <recommendedName>
        <fullName evidence="2">BTB domain-containing protein</fullName>
    </recommendedName>
</protein>
<dbReference type="Pfam" id="PF00651">
    <property type="entry name" value="BTB"/>
    <property type="match status" value="1"/>
</dbReference>
<comment type="caution">
    <text evidence="3">The sequence shown here is derived from an EMBL/GenBank/DDBJ whole genome shotgun (WGS) entry which is preliminary data.</text>
</comment>
<accession>A0A9N9YRD7</accession>
<evidence type="ECO:0000313" key="4">
    <source>
        <dbReference type="Proteomes" id="UP000696573"/>
    </source>
</evidence>
<evidence type="ECO:0000259" key="2">
    <source>
        <dbReference type="PROSITE" id="PS50097"/>
    </source>
</evidence>
<gene>
    <name evidence="3" type="ORF">CRHIZ90672A_00008861</name>
</gene>
<dbReference type="Gene3D" id="3.30.710.10">
    <property type="entry name" value="Potassium Channel Kv1.1, Chain A"/>
    <property type="match status" value="1"/>
</dbReference>
<dbReference type="InterPro" id="IPR000210">
    <property type="entry name" value="BTB/POZ_dom"/>
</dbReference>
<dbReference type="PANTHER" id="PTHR47843:SF5">
    <property type="entry name" value="BTB_POZ DOMAIN PROTEIN"/>
    <property type="match status" value="1"/>
</dbReference>
<dbReference type="InterPro" id="IPR011333">
    <property type="entry name" value="SKP1/BTB/POZ_sf"/>
</dbReference>
<feature type="compositionally biased region" description="Basic and acidic residues" evidence="1">
    <location>
        <begin position="262"/>
        <end position="273"/>
    </location>
</feature>
<feature type="region of interest" description="Disordered" evidence="1">
    <location>
        <begin position="232"/>
        <end position="273"/>
    </location>
</feature>
<feature type="compositionally biased region" description="Low complexity" evidence="1">
    <location>
        <begin position="236"/>
        <end position="245"/>
    </location>
</feature>
<dbReference type="SUPFAM" id="SSF54695">
    <property type="entry name" value="POZ domain"/>
    <property type="match status" value="1"/>
</dbReference>
<dbReference type="CDD" id="cd18186">
    <property type="entry name" value="BTB_POZ_ZBTB_KLHL-like"/>
    <property type="match status" value="1"/>
</dbReference>
<evidence type="ECO:0000256" key="1">
    <source>
        <dbReference type="SAM" id="MobiDB-lite"/>
    </source>
</evidence>
<evidence type="ECO:0000313" key="3">
    <source>
        <dbReference type="EMBL" id="CAH0040816.1"/>
    </source>
</evidence>
<dbReference type="OrthoDB" id="6359816at2759"/>
<dbReference type="Proteomes" id="UP000696573">
    <property type="component" value="Unassembled WGS sequence"/>
</dbReference>
<keyword evidence="4" id="KW-1185">Reference proteome</keyword>
<reference evidence="3" key="1">
    <citation type="submission" date="2021-10" db="EMBL/GenBank/DDBJ databases">
        <authorList>
            <person name="Piombo E."/>
        </authorList>
    </citation>
    <scope>NUCLEOTIDE SEQUENCE</scope>
</reference>
<dbReference type="EMBL" id="CABFNQ020000763">
    <property type="protein sequence ID" value="CAH0040816.1"/>
    <property type="molecule type" value="Genomic_DNA"/>
</dbReference>
<name>A0A9N9YRD7_9HYPO</name>
<organism evidence="3 4">
    <name type="scientific">Clonostachys rhizophaga</name>
    <dbReference type="NCBI Taxonomy" id="160324"/>
    <lineage>
        <taxon>Eukaryota</taxon>
        <taxon>Fungi</taxon>
        <taxon>Dikarya</taxon>
        <taxon>Ascomycota</taxon>
        <taxon>Pezizomycotina</taxon>
        <taxon>Sordariomycetes</taxon>
        <taxon>Hypocreomycetidae</taxon>
        <taxon>Hypocreales</taxon>
        <taxon>Bionectriaceae</taxon>
        <taxon>Clonostachys</taxon>
    </lineage>
</organism>
<feature type="domain" description="BTB" evidence="2">
    <location>
        <begin position="28"/>
        <end position="95"/>
    </location>
</feature>
<dbReference type="PANTHER" id="PTHR47843">
    <property type="entry name" value="BTB DOMAIN-CONTAINING PROTEIN-RELATED"/>
    <property type="match status" value="1"/>
</dbReference>
<proteinExistence type="predicted"/>
<dbReference type="PROSITE" id="PS50097">
    <property type="entry name" value="BTB"/>
    <property type="match status" value="1"/>
</dbReference>
<sequence>MAPKSSTQRRMQRSARQKLEAVRTGAGCDLIAICNKLPFTLHKDVVCKQSPVINNTLIQEYKGLPISAFKFRDDEPAVVQSMIEFLYTKNYTLGPDQKPLTAKNYNDKPLPALNTEHTTTLEGSEKKCFDTLLHHILVNSIAIKYEIPELEKLSREKLLKSLKHNCPISVLPDLMAAALKENDDSTLIHIFAMRAAACMPKLMSTPRFVVREWPGYFISLILCAMSPPEPLEANLTPPSTSPSETSTDDADEFVTPPQTLKGSRDCDTPCRAH</sequence>
<dbReference type="AlphaFoldDB" id="A0A9N9YRD7"/>